<dbReference type="GO" id="GO:0016846">
    <property type="term" value="F:carbon-sulfur lyase activity"/>
    <property type="evidence" value="ECO:0007669"/>
    <property type="project" value="InterPro"/>
</dbReference>
<feature type="domain" description="CENP-V/GFA" evidence="5">
    <location>
        <begin position="8"/>
        <end position="115"/>
    </location>
</feature>
<dbReference type="PROSITE" id="PS51891">
    <property type="entry name" value="CENP_V_GFA"/>
    <property type="match status" value="1"/>
</dbReference>
<dbReference type="AlphaFoldDB" id="A0A6N7LBZ4"/>
<evidence type="ECO:0000256" key="1">
    <source>
        <dbReference type="ARBA" id="ARBA00005495"/>
    </source>
</evidence>
<dbReference type="GO" id="GO:0046872">
    <property type="term" value="F:metal ion binding"/>
    <property type="evidence" value="ECO:0007669"/>
    <property type="project" value="UniProtKB-KW"/>
</dbReference>
<dbReference type="Proteomes" id="UP000439983">
    <property type="component" value="Unassembled WGS sequence"/>
</dbReference>
<gene>
    <name evidence="6" type="ORF">GHK62_06615</name>
</gene>
<protein>
    <submittedName>
        <fullName evidence="6">Aldehyde-activating protein</fullName>
    </submittedName>
</protein>
<evidence type="ECO:0000259" key="5">
    <source>
        <dbReference type="PROSITE" id="PS51891"/>
    </source>
</evidence>
<dbReference type="InterPro" id="IPR006913">
    <property type="entry name" value="CENP-V/GFA"/>
</dbReference>
<comment type="similarity">
    <text evidence="1">Belongs to the Gfa family.</text>
</comment>
<evidence type="ECO:0000256" key="3">
    <source>
        <dbReference type="ARBA" id="ARBA00022833"/>
    </source>
</evidence>
<dbReference type="Pfam" id="PF04828">
    <property type="entry name" value="GFA"/>
    <property type="match status" value="1"/>
</dbReference>
<reference evidence="6 7" key="1">
    <citation type="journal article" date="2013" name="Genome Biol.">
        <title>Comparative genomics of the core and accessory genomes of 48 Sinorhizobium strains comprising five genospecies.</title>
        <authorList>
            <person name="Sugawara M."/>
            <person name="Epstein B."/>
            <person name="Badgley B.D."/>
            <person name="Unno T."/>
            <person name="Xu L."/>
            <person name="Reese J."/>
            <person name="Gyaneshwar P."/>
            <person name="Denny R."/>
            <person name="Mudge J."/>
            <person name="Bharti A.K."/>
            <person name="Farmer A.D."/>
            <person name="May G.D."/>
            <person name="Woodward J.E."/>
            <person name="Medigue C."/>
            <person name="Vallenet D."/>
            <person name="Lajus A."/>
            <person name="Rouy Z."/>
            <person name="Martinez-Vaz B."/>
            <person name="Tiffin P."/>
            <person name="Young N.D."/>
            <person name="Sadowsky M.J."/>
        </authorList>
    </citation>
    <scope>NUCLEOTIDE SEQUENCE [LARGE SCALE GENOMIC DNA]</scope>
    <source>
        <strain evidence="6 7">USDA4894</strain>
    </source>
</reference>
<name>A0A6N7LBZ4_SINTE</name>
<keyword evidence="7" id="KW-1185">Reference proteome</keyword>
<dbReference type="SUPFAM" id="SSF51316">
    <property type="entry name" value="Mss4-like"/>
    <property type="match status" value="1"/>
</dbReference>
<dbReference type="Gene3D" id="3.90.1590.10">
    <property type="entry name" value="glutathione-dependent formaldehyde- activating enzyme (gfa)"/>
    <property type="match status" value="1"/>
</dbReference>
<dbReference type="EMBL" id="WITC01000031">
    <property type="protein sequence ID" value="MQX14445.1"/>
    <property type="molecule type" value="Genomic_DNA"/>
</dbReference>
<dbReference type="PANTHER" id="PTHR33337">
    <property type="entry name" value="GFA DOMAIN-CONTAINING PROTEIN"/>
    <property type="match status" value="1"/>
</dbReference>
<keyword evidence="4" id="KW-0456">Lyase</keyword>
<keyword evidence="2" id="KW-0479">Metal-binding</keyword>
<evidence type="ECO:0000256" key="2">
    <source>
        <dbReference type="ARBA" id="ARBA00022723"/>
    </source>
</evidence>
<dbReference type="PANTHER" id="PTHR33337:SF40">
    <property type="entry name" value="CENP-V_GFA DOMAIN-CONTAINING PROTEIN-RELATED"/>
    <property type="match status" value="1"/>
</dbReference>
<evidence type="ECO:0000256" key="4">
    <source>
        <dbReference type="ARBA" id="ARBA00023239"/>
    </source>
</evidence>
<comment type="caution">
    <text evidence="6">The sequence shown here is derived from an EMBL/GenBank/DDBJ whole genome shotgun (WGS) entry which is preliminary data.</text>
</comment>
<evidence type="ECO:0000313" key="6">
    <source>
        <dbReference type="EMBL" id="MQX14445.1"/>
    </source>
</evidence>
<evidence type="ECO:0000313" key="7">
    <source>
        <dbReference type="Proteomes" id="UP000439983"/>
    </source>
</evidence>
<keyword evidence="3" id="KW-0862">Zinc</keyword>
<dbReference type="InterPro" id="IPR011057">
    <property type="entry name" value="Mss4-like_sf"/>
</dbReference>
<accession>A0A6N7LBZ4</accession>
<proteinExistence type="inferred from homology"/>
<organism evidence="6 7">
    <name type="scientific">Sinorhizobium terangae</name>
    <dbReference type="NCBI Taxonomy" id="110322"/>
    <lineage>
        <taxon>Bacteria</taxon>
        <taxon>Pseudomonadati</taxon>
        <taxon>Pseudomonadota</taxon>
        <taxon>Alphaproteobacteria</taxon>
        <taxon>Hyphomicrobiales</taxon>
        <taxon>Rhizobiaceae</taxon>
        <taxon>Sinorhizobium/Ensifer group</taxon>
        <taxon>Sinorhizobium</taxon>
    </lineage>
</organism>
<dbReference type="RefSeq" id="WP_184108830.1">
    <property type="nucleotide sequence ID" value="NZ_CP121659.1"/>
</dbReference>
<sequence>MNENSLSWEGGCRCGGVRFKVSAPPLLTMACHCTGCQRMTASAFSLSVAIPSEGFAVTKGEPVIGGVHGATRHYFCPHCMSWMFTRPEGMDWFVNVRATMLDDPSWFSPFIETWTSEKLPWATTPAVHSYETLPPLEAYEGLLEEYRKQAGVPPA</sequence>